<sequence>MTPQQHLLRGAIRTYQLTLRPIIGCNCRFYPHCSEYGLEAVAVHGALKGAWMTGRRILRCNPWHPGGYDPVPTPLPSGPMAGPSSGLPAGTKGSPLP</sequence>
<evidence type="ECO:0000313" key="3">
    <source>
        <dbReference type="EMBL" id="PWS37474.1"/>
    </source>
</evidence>
<comment type="caution">
    <text evidence="3">The sequence shown here is derived from an EMBL/GenBank/DDBJ whole genome shotgun (WGS) entry which is preliminary data.</text>
</comment>
<evidence type="ECO:0000256" key="1">
    <source>
        <dbReference type="HAMAP-Rule" id="MF_00386"/>
    </source>
</evidence>
<keyword evidence="1" id="KW-1003">Cell membrane</keyword>
<dbReference type="RefSeq" id="WP_109870582.1">
    <property type="nucleotide sequence ID" value="NZ_QGNA01000002.1"/>
</dbReference>
<dbReference type="NCBIfam" id="TIGR00278">
    <property type="entry name" value="membrane protein insertion efficiency factor YidD"/>
    <property type="match status" value="1"/>
</dbReference>
<dbReference type="AlphaFoldDB" id="A0A317FEF5"/>
<protein>
    <recommendedName>
        <fullName evidence="1">Putative membrane protein insertion efficiency factor</fullName>
    </recommendedName>
</protein>
<dbReference type="PANTHER" id="PTHR33383:SF1">
    <property type="entry name" value="MEMBRANE PROTEIN INSERTION EFFICIENCY FACTOR-RELATED"/>
    <property type="match status" value="1"/>
</dbReference>
<organism evidence="3 4">
    <name type="scientific">Falsiroseomonas bella</name>
    <dbReference type="NCBI Taxonomy" id="2184016"/>
    <lineage>
        <taxon>Bacteria</taxon>
        <taxon>Pseudomonadati</taxon>
        <taxon>Pseudomonadota</taxon>
        <taxon>Alphaproteobacteria</taxon>
        <taxon>Acetobacterales</taxon>
        <taxon>Roseomonadaceae</taxon>
        <taxon>Falsiroseomonas</taxon>
    </lineage>
</organism>
<comment type="function">
    <text evidence="1">Could be involved in insertion of integral membrane proteins into the membrane.</text>
</comment>
<reference evidence="4" key="1">
    <citation type="submission" date="2018-05" db="EMBL/GenBank/DDBJ databases">
        <authorList>
            <person name="Du Z."/>
            <person name="Wang X."/>
        </authorList>
    </citation>
    <scope>NUCLEOTIDE SEQUENCE [LARGE SCALE GENOMIC DNA]</scope>
    <source>
        <strain evidence="4">CQN31</strain>
    </source>
</reference>
<comment type="similarity">
    <text evidence="1">Belongs to the UPF0161 family.</text>
</comment>
<feature type="region of interest" description="Disordered" evidence="2">
    <location>
        <begin position="69"/>
        <end position="97"/>
    </location>
</feature>
<dbReference type="EMBL" id="QGNA01000002">
    <property type="protein sequence ID" value="PWS37474.1"/>
    <property type="molecule type" value="Genomic_DNA"/>
</dbReference>
<dbReference type="SMART" id="SM01234">
    <property type="entry name" value="Haemolytic"/>
    <property type="match status" value="1"/>
</dbReference>
<evidence type="ECO:0000313" key="4">
    <source>
        <dbReference type="Proteomes" id="UP000245765"/>
    </source>
</evidence>
<keyword evidence="1" id="KW-0472">Membrane</keyword>
<dbReference type="HAMAP" id="MF_00386">
    <property type="entry name" value="UPF0161_YidD"/>
    <property type="match status" value="1"/>
</dbReference>
<dbReference type="InterPro" id="IPR002696">
    <property type="entry name" value="Membr_insert_effic_factor_YidD"/>
</dbReference>
<dbReference type="GO" id="GO:0005886">
    <property type="term" value="C:plasma membrane"/>
    <property type="evidence" value="ECO:0007669"/>
    <property type="project" value="UniProtKB-SubCell"/>
</dbReference>
<dbReference type="OrthoDB" id="9801753at2"/>
<dbReference type="PANTHER" id="PTHR33383">
    <property type="entry name" value="MEMBRANE PROTEIN INSERTION EFFICIENCY FACTOR-RELATED"/>
    <property type="match status" value="1"/>
</dbReference>
<accession>A0A317FEF5</accession>
<comment type="subcellular location">
    <subcellularLocation>
        <location evidence="1">Cell membrane</location>
        <topology evidence="1">Peripheral membrane protein</topology>
        <orientation evidence="1">Cytoplasmic side</orientation>
    </subcellularLocation>
</comment>
<gene>
    <name evidence="3" type="ORF">DFH01_11625</name>
</gene>
<dbReference type="Pfam" id="PF01809">
    <property type="entry name" value="YidD"/>
    <property type="match status" value="1"/>
</dbReference>
<dbReference type="Proteomes" id="UP000245765">
    <property type="component" value="Unassembled WGS sequence"/>
</dbReference>
<keyword evidence="4" id="KW-1185">Reference proteome</keyword>
<proteinExistence type="inferred from homology"/>
<evidence type="ECO:0000256" key="2">
    <source>
        <dbReference type="SAM" id="MobiDB-lite"/>
    </source>
</evidence>
<name>A0A317FEF5_9PROT</name>